<feature type="region of interest" description="Disordered" evidence="1">
    <location>
        <begin position="151"/>
        <end position="172"/>
    </location>
</feature>
<dbReference type="InterPro" id="IPR014710">
    <property type="entry name" value="RmlC-like_jellyroll"/>
</dbReference>
<dbReference type="Proteomes" id="UP000192761">
    <property type="component" value="Unassembled WGS sequence"/>
</dbReference>
<dbReference type="SMART" id="SM00100">
    <property type="entry name" value="cNMP"/>
    <property type="match status" value="1"/>
</dbReference>
<dbReference type="EMBL" id="FWXD01000024">
    <property type="protein sequence ID" value="SMC28651.1"/>
    <property type="molecule type" value="Genomic_DNA"/>
</dbReference>
<name>A0A1W1XYL5_9NEIS</name>
<dbReference type="Gene3D" id="2.60.120.10">
    <property type="entry name" value="Jelly Rolls"/>
    <property type="match status" value="1"/>
</dbReference>
<dbReference type="InterPro" id="IPR018488">
    <property type="entry name" value="cNMP-bd_CS"/>
</dbReference>
<dbReference type="AlphaFoldDB" id="A0A1W1XYL5"/>
<accession>A0A1W1XYL5</accession>
<protein>
    <submittedName>
        <fullName evidence="3">Cyclic nucleotide-binding domain-containing protein</fullName>
    </submittedName>
</protein>
<evidence type="ECO:0000259" key="2">
    <source>
        <dbReference type="PROSITE" id="PS50042"/>
    </source>
</evidence>
<sequence>MLSDALLHRLRNGVALLHDFSDDDVREFVGHCSAQNRSAGERIIAEGEHGRAMYIVLAGTLRVLNTAVYPPVQLAELAAGDTFGELALLDFGARSACVDTLTEVRLLEFDRSQLVRIPLLQTKLYHNLALMLAERLRETNALVGMLAAGTRGGGMHASQTDAQAKRQMLNRH</sequence>
<dbReference type="OrthoDB" id="9775207at2"/>
<dbReference type="PROSITE" id="PS50042">
    <property type="entry name" value="CNMP_BINDING_3"/>
    <property type="match status" value="1"/>
</dbReference>
<evidence type="ECO:0000313" key="3">
    <source>
        <dbReference type="EMBL" id="SMC28651.1"/>
    </source>
</evidence>
<dbReference type="InterPro" id="IPR018490">
    <property type="entry name" value="cNMP-bd_dom_sf"/>
</dbReference>
<dbReference type="RefSeq" id="WP_084092304.1">
    <property type="nucleotide sequence ID" value="NZ_FWXD01000024.1"/>
</dbReference>
<keyword evidence="4" id="KW-1185">Reference proteome</keyword>
<dbReference type="STRING" id="1121001.SAMN02745857_03356"/>
<proteinExistence type="predicted"/>
<evidence type="ECO:0000313" key="4">
    <source>
        <dbReference type="Proteomes" id="UP000192761"/>
    </source>
</evidence>
<organism evidence="3 4">
    <name type="scientific">Andreprevotia lacus DSM 23236</name>
    <dbReference type="NCBI Taxonomy" id="1121001"/>
    <lineage>
        <taxon>Bacteria</taxon>
        <taxon>Pseudomonadati</taxon>
        <taxon>Pseudomonadota</taxon>
        <taxon>Betaproteobacteria</taxon>
        <taxon>Neisseriales</taxon>
        <taxon>Chitinibacteraceae</taxon>
        <taxon>Andreprevotia</taxon>
    </lineage>
</organism>
<gene>
    <name evidence="3" type="ORF">SAMN02745857_03356</name>
</gene>
<reference evidence="3 4" key="1">
    <citation type="submission" date="2017-04" db="EMBL/GenBank/DDBJ databases">
        <authorList>
            <person name="Afonso C.L."/>
            <person name="Miller P.J."/>
            <person name="Scott M.A."/>
            <person name="Spackman E."/>
            <person name="Goraichik I."/>
            <person name="Dimitrov K.M."/>
            <person name="Suarez D.L."/>
            <person name="Swayne D.E."/>
        </authorList>
    </citation>
    <scope>NUCLEOTIDE SEQUENCE [LARGE SCALE GENOMIC DNA]</scope>
    <source>
        <strain evidence="3 4">DSM 23236</strain>
    </source>
</reference>
<evidence type="ECO:0000256" key="1">
    <source>
        <dbReference type="SAM" id="MobiDB-lite"/>
    </source>
</evidence>
<dbReference type="PANTHER" id="PTHR23011:SF28">
    <property type="entry name" value="CYCLIC NUCLEOTIDE-BINDING DOMAIN CONTAINING PROTEIN"/>
    <property type="match status" value="1"/>
</dbReference>
<feature type="domain" description="Cyclic nucleotide-binding" evidence="2">
    <location>
        <begin position="16"/>
        <end position="117"/>
    </location>
</feature>
<dbReference type="PROSITE" id="PS00888">
    <property type="entry name" value="CNMP_BINDING_1"/>
    <property type="match status" value="1"/>
</dbReference>
<dbReference type="InterPro" id="IPR000595">
    <property type="entry name" value="cNMP-bd_dom"/>
</dbReference>
<dbReference type="PANTHER" id="PTHR23011">
    <property type="entry name" value="CYCLIC NUCLEOTIDE-BINDING DOMAIN CONTAINING PROTEIN"/>
    <property type="match status" value="1"/>
</dbReference>
<dbReference type="PROSITE" id="PS00889">
    <property type="entry name" value="CNMP_BINDING_2"/>
    <property type="match status" value="1"/>
</dbReference>
<dbReference type="CDD" id="cd00038">
    <property type="entry name" value="CAP_ED"/>
    <property type="match status" value="1"/>
</dbReference>
<dbReference type="Pfam" id="PF00027">
    <property type="entry name" value="cNMP_binding"/>
    <property type="match status" value="1"/>
</dbReference>
<dbReference type="SUPFAM" id="SSF51206">
    <property type="entry name" value="cAMP-binding domain-like"/>
    <property type="match status" value="1"/>
</dbReference>